<accession>A0A078AMB1</accession>
<gene>
    <name evidence="1" type="primary">Contig9431.g10091</name>
    <name evidence="1" type="ORF">STYLEM_12583</name>
</gene>
<dbReference type="InterPro" id="IPR001611">
    <property type="entry name" value="Leu-rich_rpt"/>
</dbReference>
<dbReference type="PANTHER" id="PTHR24114">
    <property type="entry name" value="LEUCINE RICH REPEAT FAMILY PROTEIN"/>
    <property type="match status" value="1"/>
</dbReference>
<sequence length="1356" mass="159426">MSNVANQLKYHKQLIVNRYEKIQRNGSRLESRKLRNLCMDSKNLNSNINRQFPASVKVSPIRNFSEPTKVKMISKLIQRNKQLSKKSVEVEQQQQSINVISIFNKKRFSQDLQSPTNTSLFLTSANMVNQNDSLNQITQQSVHQKQIVIKKKTPRTKQPLSISVQHHGNTSIDNIHYQRYEASLRDRSTNISMGIQNHIKELENYHNLSAGNGKMRTIQEIENELKQDVFNQQNATQQVKEEKEPIMDTFIQNTLKKMQENQSDPAIDQQQLLKQLNVILDQNQSTALSTFQNDFKNIIMSNNKRTNSQIYQSDSTIHRINDGDTTSEDEDLNFLEKPEVKKHVLISKDVGSKLMERLGKVDLFKQVIAEKFNQIEDEDSFRKMLFQNIDNKDKESEFRDTIYDGIKEKVFKIQNLSTENDSVLKTNRTQEVSNRLRFFEHLRELRQKEKILSNDLKEIHKPKFSKYYLFIVIIDDGRQSQIVEFLKACNQKNAIPLPKLITSVKDNSYSLSNYNMTQGLSNAVSHSINVGNEKVVTLNLSNNILKDQNLSNLIDQLDPKLQIPYLKHLIYTNQNEFGNKSANSIVSKLMTKVPPHHLESIRIVNCKVQSGSVNKVLQSLQKLNQLRHLQIPKCNLTEHSIELLTTIISKTSQNLIELDISQNQLNSLSIGQLLKSLEKNEILQDVNLSWNEIKSETDIRPLLRFIRVNTNLIHLDLSNMLQNASQIKYIIKAIKRSLSLQSVHLNNTNLIQIDSKLKKYVWRKLNLREWMQVKCRKANVNQIFKDQWKDQMIILNEKSAGEQEIEYYKSLKQIDQLSIPQKERFILCRVLGHNEIKGSTQWTLCEDCFICDRWTYTVFVFKPDQQNLSKKVNPVCFTHGSFETFCNQVQYKMRDALKFTSLADPDFEEIRSETINKSDKVARRKELEKFYKSKWQQILKSSQKYKQPQILPPNQDIQDFDDDVFLFAEFVKPTNRSEWYQFTSTVSKGEDIELFYPKVRKEELKPFVYIPKKQRRSIDLHANVFTDWKKDTNDTYVQMAKEDAKFWKINRFIKDPEDLKYCEDVILKNYAKLKDIFISLISQSYYPNVNWLEFFEFIRECDIMDSNLNMSSIDRHFIATNVELEEIDENPDRALCRYEFLEILVRIAGQKFKESKKVQTYGEAFEKLLNEHIFNKVKVLPWQKFRDNELWTRDVNLILHANMEGLQKLYKKYIRVKTNFMSYQDALNLMVKDSGVCLLLKEATMCYGMCKMSVINEMAKGPNPYKKLQFVEFLEYIGRVAAEKYKDCDDWKLFEKIERILDDLLPLVGFRRRDMTRRVDIASQESEESVLDEEINQIQIDLDNKKRDHFIYSENR</sequence>
<dbReference type="Gene3D" id="3.80.10.10">
    <property type="entry name" value="Ribonuclease Inhibitor"/>
    <property type="match status" value="1"/>
</dbReference>
<name>A0A078AMB1_STYLE</name>
<keyword evidence="2" id="KW-1185">Reference proteome</keyword>
<dbReference type="InterPro" id="IPR032675">
    <property type="entry name" value="LRR_dom_sf"/>
</dbReference>
<protein>
    <submittedName>
        <fullName evidence="1">Leucine rich repeat family protein</fullName>
    </submittedName>
</protein>
<evidence type="ECO:0000313" key="2">
    <source>
        <dbReference type="Proteomes" id="UP000039865"/>
    </source>
</evidence>
<evidence type="ECO:0000313" key="1">
    <source>
        <dbReference type="EMBL" id="CDW83535.1"/>
    </source>
</evidence>
<dbReference type="InParanoid" id="A0A078AMB1"/>
<organism evidence="1 2">
    <name type="scientific">Stylonychia lemnae</name>
    <name type="common">Ciliate</name>
    <dbReference type="NCBI Taxonomy" id="5949"/>
    <lineage>
        <taxon>Eukaryota</taxon>
        <taxon>Sar</taxon>
        <taxon>Alveolata</taxon>
        <taxon>Ciliophora</taxon>
        <taxon>Intramacronucleata</taxon>
        <taxon>Spirotrichea</taxon>
        <taxon>Stichotrichia</taxon>
        <taxon>Sporadotrichida</taxon>
        <taxon>Oxytrichidae</taxon>
        <taxon>Stylonychinae</taxon>
        <taxon>Stylonychia</taxon>
    </lineage>
</organism>
<proteinExistence type="predicted"/>
<dbReference type="SUPFAM" id="SSF52047">
    <property type="entry name" value="RNI-like"/>
    <property type="match status" value="1"/>
</dbReference>
<dbReference type="PROSITE" id="PS51450">
    <property type="entry name" value="LRR"/>
    <property type="match status" value="1"/>
</dbReference>
<dbReference type="Proteomes" id="UP000039865">
    <property type="component" value="Unassembled WGS sequence"/>
</dbReference>
<dbReference type="EMBL" id="CCKQ01011936">
    <property type="protein sequence ID" value="CDW83535.1"/>
    <property type="molecule type" value="Genomic_DNA"/>
</dbReference>
<dbReference type="InterPro" id="IPR052394">
    <property type="entry name" value="LRR-containing"/>
</dbReference>
<reference evidence="1 2" key="1">
    <citation type="submission" date="2014-06" db="EMBL/GenBank/DDBJ databases">
        <authorList>
            <person name="Swart Estienne"/>
        </authorList>
    </citation>
    <scope>NUCLEOTIDE SEQUENCE [LARGE SCALE GENOMIC DNA]</scope>
    <source>
        <strain evidence="1 2">130c</strain>
    </source>
</reference>
<dbReference type="OrthoDB" id="312252at2759"/>
<dbReference type="PANTHER" id="PTHR24114:SF2">
    <property type="entry name" value="F-BOX DOMAIN-CONTAINING PROTEIN-RELATED"/>
    <property type="match status" value="1"/>
</dbReference>